<accession>A0ABC9EEJ1</accession>
<dbReference type="Proteomes" id="UP001497457">
    <property type="component" value="Chromosome 4rd"/>
</dbReference>
<name>A0ABC9EEJ1_9POAL</name>
<evidence type="ECO:0000313" key="3">
    <source>
        <dbReference type="Proteomes" id="UP001497457"/>
    </source>
</evidence>
<proteinExistence type="predicted"/>
<evidence type="ECO:0000256" key="1">
    <source>
        <dbReference type="SAM" id="Coils"/>
    </source>
</evidence>
<evidence type="ECO:0000313" key="2">
    <source>
        <dbReference type="EMBL" id="CAL5055759.1"/>
    </source>
</evidence>
<reference evidence="2" key="1">
    <citation type="submission" date="2024-10" db="EMBL/GenBank/DDBJ databases">
        <authorList>
            <person name="Ryan C."/>
        </authorList>
    </citation>
    <scope>NUCLEOTIDE SEQUENCE [LARGE SCALE GENOMIC DNA]</scope>
</reference>
<gene>
    <name evidence="2" type="ORF">URODEC1_LOCUS94624</name>
</gene>
<feature type="coiled-coil region" evidence="1">
    <location>
        <begin position="62"/>
        <end position="121"/>
    </location>
</feature>
<keyword evidence="1" id="KW-0175">Coiled coil</keyword>
<keyword evidence="3" id="KW-1185">Reference proteome</keyword>
<dbReference type="AlphaFoldDB" id="A0ABC9EEJ1"/>
<sequence length="243" mass="25935">MAAQHVVDEVELMALKELAETDAEEVDGANRDMAADLMALLRRLADLDGAGHPLSSDDLSWAEDLEGDAAQSAENMAAMAEDMLRGAAVLEARPGEDQAAAAELRRQAAQARARAADAGRVAAAARRLREKEMRRLAALDHVVDPSVLEFLLRRAAVAGGMGHASPAEVAAAERVEEEMATLRLRLIVAAMDFAERPGEKALVAALRRQADKAKATLETVDAFRESMQRYQAAGGGEPGNARM</sequence>
<organism evidence="2 3">
    <name type="scientific">Urochloa decumbens</name>
    <dbReference type="NCBI Taxonomy" id="240449"/>
    <lineage>
        <taxon>Eukaryota</taxon>
        <taxon>Viridiplantae</taxon>
        <taxon>Streptophyta</taxon>
        <taxon>Embryophyta</taxon>
        <taxon>Tracheophyta</taxon>
        <taxon>Spermatophyta</taxon>
        <taxon>Magnoliopsida</taxon>
        <taxon>Liliopsida</taxon>
        <taxon>Poales</taxon>
        <taxon>Poaceae</taxon>
        <taxon>PACMAD clade</taxon>
        <taxon>Panicoideae</taxon>
        <taxon>Panicodae</taxon>
        <taxon>Paniceae</taxon>
        <taxon>Melinidinae</taxon>
        <taxon>Urochloa</taxon>
    </lineage>
</organism>
<dbReference type="EMBL" id="OZ075114">
    <property type="protein sequence ID" value="CAL5055759.1"/>
    <property type="molecule type" value="Genomic_DNA"/>
</dbReference>
<protein>
    <submittedName>
        <fullName evidence="2">Uncharacterized protein</fullName>
    </submittedName>
</protein>